<gene>
    <name evidence="1" type="ORF">PCANC_18498</name>
</gene>
<dbReference type="OrthoDB" id="2506059at2759"/>
<evidence type="ECO:0000313" key="1">
    <source>
        <dbReference type="EMBL" id="PLW19308.1"/>
    </source>
</evidence>
<name>A0A2N5T1G8_9BASI</name>
<keyword evidence="2" id="KW-1185">Reference proteome</keyword>
<sequence length="93" mass="11032">MGFKPYFNKDIRLLKGPIPLTIFNKVWKNAAILYHSEKCTKSDDVATDQNRYTGFPYPSNWTQTFSEWTTNHQGFYQTLVPKYNFKKFGKRLL</sequence>
<organism evidence="1 2">
    <name type="scientific">Puccinia coronata f. sp. avenae</name>
    <dbReference type="NCBI Taxonomy" id="200324"/>
    <lineage>
        <taxon>Eukaryota</taxon>
        <taxon>Fungi</taxon>
        <taxon>Dikarya</taxon>
        <taxon>Basidiomycota</taxon>
        <taxon>Pucciniomycotina</taxon>
        <taxon>Pucciniomycetes</taxon>
        <taxon>Pucciniales</taxon>
        <taxon>Pucciniaceae</taxon>
        <taxon>Puccinia</taxon>
    </lineage>
</organism>
<evidence type="ECO:0000313" key="2">
    <source>
        <dbReference type="Proteomes" id="UP000235388"/>
    </source>
</evidence>
<reference evidence="1 2" key="1">
    <citation type="submission" date="2017-11" db="EMBL/GenBank/DDBJ databases">
        <title>De novo assembly and phasing of dikaryotic genomes from two isolates of Puccinia coronata f. sp. avenae, the causal agent of oat crown rust.</title>
        <authorList>
            <person name="Miller M.E."/>
            <person name="Zhang Y."/>
            <person name="Omidvar V."/>
            <person name="Sperschneider J."/>
            <person name="Schwessinger B."/>
            <person name="Raley C."/>
            <person name="Palmer J.M."/>
            <person name="Garnica D."/>
            <person name="Upadhyaya N."/>
            <person name="Rathjen J."/>
            <person name="Taylor J.M."/>
            <person name="Park R.F."/>
            <person name="Dodds P.N."/>
            <person name="Hirsch C.D."/>
            <person name="Kianian S.F."/>
            <person name="Figueroa M."/>
        </authorList>
    </citation>
    <scope>NUCLEOTIDE SEQUENCE [LARGE SCALE GENOMIC DNA]</scope>
    <source>
        <strain evidence="1">12NC29</strain>
    </source>
</reference>
<dbReference type="AlphaFoldDB" id="A0A2N5T1G8"/>
<dbReference type="Proteomes" id="UP000235388">
    <property type="component" value="Unassembled WGS sequence"/>
</dbReference>
<comment type="caution">
    <text evidence="1">The sequence shown here is derived from an EMBL/GenBank/DDBJ whole genome shotgun (WGS) entry which is preliminary data.</text>
</comment>
<dbReference type="EMBL" id="PGCJ01000815">
    <property type="protein sequence ID" value="PLW19308.1"/>
    <property type="molecule type" value="Genomic_DNA"/>
</dbReference>
<protein>
    <submittedName>
        <fullName evidence="1">Uncharacterized protein</fullName>
    </submittedName>
</protein>
<proteinExistence type="predicted"/>
<accession>A0A2N5T1G8</accession>